<dbReference type="InterPro" id="IPR003004">
    <property type="entry name" value="GspF/PilC"/>
</dbReference>
<comment type="caution">
    <text evidence="12">The sequence shown here is derived from an EMBL/GenBank/DDBJ whole genome shotgun (WGS) entry which is preliminary data.</text>
</comment>
<keyword evidence="6 9" id="KW-0812">Transmembrane</keyword>
<feature type="domain" description="Type II secretion system protein GspF" evidence="11">
    <location>
        <begin position="233"/>
        <end position="354"/>
    </location>
</feature>
<evidence type="ECO:0000313" key="12">
    <source>
        <dbReference type="EMBL" id="OGH68730.1"/>
    </source>
</evidence>
<dbReference type="InterPro" id="IPR042094">
    <property type="entry name" value="T2SS_GspF_sf"/>
</dbReference>
<evidence type="ECO:0000256" key="5">
    <source>
        <dbReference type="ARBA" id="ARBA00022519"/>
    </source>
</evidence>
<feature type="transmembrane region" description="Helical" evidence="10">
    <location>
        <begin position="127"/>
        <end position="149"/>
    </location>
</feature>
<evidence type="ECO:0000259" key="11">
    <source>
        <dbReference type="Pfam" id="PF00482"/>
    </source>
</evidence>
<evidence type="ECO:0000256" key="10">
    <source>
        <dbReference type="SAM" id="Phobius"/>
    </source>
</evidence>
<dbReference type="GO" id="GO:0009306">
    <property type="term" value="P:protein secretion"/>
    <property type="evidence" value="ECO:0007669"/>
    <property type="project" value="InterPro"/>
</dbReference>
<keyword evidence="4" id="KW-1003">Cell membrane</keyword>
<organism evidence="12 13">
    <name type="scientific">Candidatus Magasanikbacteria bacterium RIFCSPHIGHO2_02_FULL_47_14</name>
    <dbReference type="NCBI Taxonomy" id="1798680"/>
    <lineage>
        <taxon>Bacteria</taxon>
        <taxon>Candidatus Magasanikiibacteriota</taxon>
    </lineage>
</organism>
<dbReference type="PANTHER" id="PTHR30012:SF0">
    <property type="entry name" value="TYPE II SECRETION SYSTEM PROTEIN F-RELATED"/>
    <property type="match status" value="1"/>
</dbReference>
<feature type="transmembrane region" description="Helical" evidence="10">
    <location>
        <begin position="335"/>
        <end position="356"/>
    </location>
</feature>
<accession>A0A1F6MAY2</accession>
<feature type="domain" description="Type II secretion system protein GspF" evidence="11">
    <location>
        <begin position="28"/>
        <end position="150"/>
    </location>
</feature>
<dbReference type="InterPro" id="IPR001992">
    <property type="entry name" value="T2SS_GspF/T4SS_PilC_CS"/>
</dbReference>
<sequence length="363" mass="40525">MTSNKPKSQTKAHLGIIGGVPFTEKVGFAKYLSVMLRSGLTVREALTVIEESSRGNMRRIVSDIVKVVDGGETLAAALSRHPKIFSPLFINIVKAGEESGTLSENLQYLAYQLDREKQLRTRVRSSLFYPGLILSATLVLGLSLAYFVLPQLVPMFVGLRIELPWTTRLVMRFALLMQQHGGLVVASVFGSIIFLSWFLRRRLVHPVTHFIILHIPILSRLVRSNNLARCGLTLGTLLKSGIPITEAFRITRDTIGNFYYRRALRKVMERVESGYSLSVELAQYDKRLFPRFVTSMVSVGEASGRLDETLLYIAEFYDAEVDSTTKTMSTLIEPVLLLGIGIFVGILALAIITPIYEITGNVR</sequence>
<comment type="subcellular location">
    <subcellularLocation>
        <location evidence="1">Cell inner membrane</location>
        <topology evidence="1">Multi-pass membrane protein</topology>
    </subcellularLocation>
    <subcellularLocation>
        <location evidence="9">Cell membrane</location>
        <topology evidence="9">Multi-pass membrane protein</topology>
    </subcellularLocation>
</comment>
<keyword evidence="5" id="KW-0997">Cell inner membrane</keyword>
<dbReference type="PRINTS" id="PR00812">
    <property type="entry name" value="BCTERIALGSPF"/>
</dbReference>
<dbReference type="Gene3D" id="1.20.81.30">
    <property type="entry name" value="Type II secretion system (T2SS), domain F"/>
    <property type="match status" value="2"/>
</dbReference>
<reference evidence="12 13" key="1">
    <citation type="journal article" date="2016" name="Nat. Commun.">
        <title>Thousands of microbial genomes shed light on interconnected biogeochemical processes in an aquifer system.</title>
        <authorList>
            <person name="Anantharaman K."/>
            <person name="Brown C.T."/>
            <person name="Hug L.A."/>
            <person name="Sharon I."/>
            <person name="Castelle C.J."/>
            <person name="Probst A.J."/>
            <person name="Thomas B.C."/>
            <person name="Singh A."/>
            <person name="Wilkins M.J."/>
            <person name="Karaoz U."/>
            <person name="Brodie E.L."/>
            <person name="Williams K.H."/>
            <person name="Hubbard S.S."/>
            <person name="Banfield J.F."/>
        </authorList>
    </citation>
    <scope>NUCLEOTIDE SEQUENCE [LARGE SCALE GENOMIC DNA]</scope>
</reference>
<dbReference type="InterPro" id="IPR018076">
    <property type="entry name" value="T2SS_GspF_dom"/>
</dbReference>
<evidence type="ECO:0000256" key="4">
    <source>
        <dbReference type="ARBA" id="ARBA00022475"/>
    </source>
</evidence>
<comment type="similarity">
    <text evidence="2 9">Belongs to the GSP F family.</text>
</comment>
<evidence type="ECO:0000256" key="2">
    <source>
        <dbReference type="ARBA" id="ARBA00005745"/>
    </source>
</evidence>
<feature type="transmembrane region" description="Helical" evidence="10">
    <location>
        <begin position="169"/>
        <end position="199"/>
    </location>
</feature>
<keyword evidence="3 9" id="KW-0813">Transport</keyword>
<proteinExistence type="inferred from homology"/>
<dbReference type="GO" id="GO:0005886">
    <property type="term" value="C:plasma membrane"/>
    <property type="evidence" value="ECO:0007669"/>
    <property type="project" value="UniProtKB-SubCell"/>
</dbReference>
<evidence type="ECO:0000313" key="13">
    <source>
        <dbReference type="Proteomes" id="UP000176282"/>
    </source>
</evidence>
<evidence type="ECO:0000256" key="1">
    <source>
        <dbReference type="ARBA" id="ARBA00004429"/>
    </source>
</evidence>
<dbReference type="PROSITE" id="PS00874">
    <property type="entry name" value="T2SP_F"/>
    <property type="match status" value="1"/>
</dbReference>
<dbReference type="FunFam" id="1.20.81.30:FF:000001">
    <property type="entry name" value="Type II secretion system protein F"/>
    <property type="match status" value="1"/>
</dbReference>
<gene>
    <name evidence="12" type="ORF">A3J66_02605</name>
</gene>
<evidence type="ECO:0000256" key="3">
    <source>
        <dbReference type="ARBA" id="ARBA00022448"/>
    </source>
</evidence>
<dbReference type="EMBL" id="MFQB01000008">
    <property type="protein sequence ID" value="OGH68730.1"/>
    <property type="molecule type" value="Genomic_DNA"/>
</dbReference>
<dbReference type="Pfam" id="PF00482">
    <property type="entry name" value="T2SSF"/>
    <property type="match status" value="2"/>
</dbReference>
<dbReference type="STRING" id="1798680.A3J66_02605"/>
<keyword evidence="7 10" id="KW-1133">Transmembrane helix</keyword>
<dbReference type="AlphaFoldDB" id="A0A1F6MAY2"/>
<keyword evidence="8 10" id="KW-0472">Membrane</keyword>
<dbReference type="PANTHER" id="PTHR30012">
    <property type="entry name" value="GENERAL SECRETION PATHWAY PROTEIN"/>
    <property type="match status" value="1"/>
</dbReference>
<name>A0A1F6MAY2_9BACT</name>
<evidence type="ECO:0000256" key="8">
    <source>
        <dbReference type="ARBA" id="ARBA00023136"/>
    </source>
</evidence>
<dbReference type="Proteomes" id="UP000176282">
    <property type="component" value="Unassembled WGS sequence"/>
</dbReference>
<evidence type="ECO:0000256" key="7">
    <source>
        <dbReference type="ARBA" id="ARBA00022989"/>
    </source>
</evidence>
<evidence type="ECO:0000256" key="6">
    <source>
        <dbReference type="ARBA" id="ARBA00022692"/>
    </source>
</evidence>
<protein>
    <recommendedName>
        <fullName evidence="11">Type II secretion system protein GspF domain-containing protein</fullName>
    </recommendedName>
</protein>
<evidence type="ECO:0000256" key="9">
    <source>
        <dbReference type="RuleBase" id="RU003923"/>
    </source>
</evidence>